<gene>
    <name evidence="1" type="ORF">SB6408_05692</name>
</gene>
<evidence type="ECO:0000313" key="1">
    <source>
        <dbReference type="EMBL" id="VUS90895.1"/>
    </source>
</evidence>
<dbReference type="EMBL" id="CABGHF010000026">
    <property type="protein sequence ID" value="VUS90895.1"/>
    <property type="molecule type" value="Genomic_DNA"/>
</dbReference>
<dbReference type="Proteomes" id="UP000318370">
    <property type="component" value="Unassembled WGS sequence"/>
</dbReference>
<organism evidence="1 2">
    <name type="scientific">Klebsiella spallanzanii</name>
    <dbReference type="NCBI Taxonomy" id="2587528"/>
    <lineage>
        <taxon>Bacteria</taxon>
        <taxon>Pseudomonadati</taxon>
        <taxon>Pseudomonadota</taxon>
        <taxon>Gammaproteobacteria</taxon>
        <taxon>Enterobacterales</taxon>
        <taxon>Enterobacteriaceae</taxon>
        <taxon>Klebsiella/Raoultella group</taxon>
        <taxon>Klebsiella</taxon>
    </lineage>
</organism>
<proteinExistence type="predicted"/>
<accession>A0A564MAC7</accession>
<dbReference type="RefSeq" id="WP_142463543.1">
    <property type="nucleotide sequence ID" value="NZ_CABGHF010000026.1"/>
</dbReference>
<evidence type="ECO:0000313" key="2">
    <source>
        <dbReference type="Proteomes" id="UP000318370"/>
    </source>
</evidence>
<dbReference type="AlphaFoldDB" id="A0A564MAC7"/>
<protein>
    <submittedName>
        <fullName evidence="1">Uncharacterized protein</fullName>
    </submittedName>
</protein>
<sequence length="134" mass="15553">MTITSFELRDHIKKSVSAEHLSNIAADAGFKDDRYYDESHYLQNALFAFKSAKVSNLSEIDDFIENNLGKIELFFNALIKGNKNIWFICPPFYFELATILKDPEIFTLEYQERNEWHKDVIAIVDAALKSLVRN</sequence>
<name>A0A564MAC7_9ENTR</name>
<reference evidence="1 2" key="1">
    <citation type="submission" date="2019-07" db="EMBL/GenBank/DDBJ databases">
        <authorList>
            <person name="Brisse S."/>
            <person name="Rodrigues C."/>
            <person name="Thorpe H."/>
        </authorList>
    </citation>
    <scope>NUCLEOTIDE SEQUENCE [LARGE SCALE GENOMIC DNA]</scope>
    <source>
        <strain evidence="1">SB6408</strain>
    </source>
</reference>